<gene>
    <name evidence="1" type="ORF">AB1300_02260</name>
</gene>
<proteinExistence type="predicted"/>
<keyword evidence="2" id="KW-1185">Reference proteome</keyword>
<reference evidence="1 2" key="1">
    <citation type="submission" date="2024-07" db="EMBL/GenBank/DDBJ databases">
        <title>Characterization of a bacterium isolated from hydrolysated instant sea cucumber by whole-genome sequencing and metabolomics.</title>
        <authorList>
            <person name="Luo X."/>
            <person name="Zhang Z."/>
            <person name="Zheng Z."/>
            <person name="Zhang W."/>
            <person name="Ming T."/>
            <person name="Jiao L."/>
            <person name="Su X."/>
            <person name="Kong F."/>
            <person name="Xu J."/>
        </authorList>
    </citation>
    <scope>NUCLEOTIDE SEQUENCE [LARGE SCALE GENOMIC DNA]</scope>
    <source>
        <strain evidence="1 2">XL-2024</strain>
    </source>
</reference>
<name>A0ABV3VSS1_9BACI</name>
<dbReference type="RefSeq" id="WP_368634973.1">
    <property type="nucleotide sequence ID" value="NZ_JBFRHK010000001.1"/>
</dbReference>
<dbReference type="EMBL" id="JBFRHK010000001">
    <property type="protein sequence ID" value="MEX3743953.1"/>
    <property type="molecule type" value="Genomic_DNA"/>
</dbReference>
<accession>A0ABV3VSS1</accession>
<sequence>MKKELMNLELPELYIENLFEYRSTIDGVPEWIDFAREGYSMQKHRKFFEIIYY</sequence>
<protein>
    <submittedName>
        <fullName evidence="1">Uncharacterized protein</fullName>
    </submittedName>
</protein>
<evidence type="ECO:0000313" key="1">
    <source>
        <dbReference type="EMBL" id="MEX3743953.1"/>
    </source>
</evidence>
<evidence type="ECO:0000313" key="2">
    <source>
        <dbReference type="Proteomes" id="UP001558534"/>
    </source>
</evidence>
<comment type="caution">
    <text evidence="1">The sequence shown here is derived from an EMBL/GenBank/DDBJ whole genome shotgun (WGS) entry which is preliminary data.</text>
</comment>
<dbReference type="Proteomes" id="UP001558534">
    <property type="component" value="Unassembled WGS sequence"/>
</dbReference>
<organism evidence="1 2">
    <name type="scientific">Lysinibacillus xylanilyticus</name>
    <dbReference type="NCBI Taxonomy" id="582475"/>
    <lineage>
        <taxon>Bacteria</taxon>
        <taxon>Bacillati</taxon>
        <taxon>Bacillota</taxon>
        <taxon>Bacilli</taxon>
        <taxon>Bacillales</taxon>
        <taxon>Bacillaceae</taxon>
        <taxon>Lysinibacillus</taxon>
    </lineage>
</organism>